<comment type="caution">
    <text evidence="1">The sequence shown here is derived from an EMBL/GenBank/DDBJ whole genome shotgun (WGS) entry which is preliminary data.</text>
</comment>
<evidence type="ECO:0000313" key="2">
    <source>
        <dbReference type="Proteomes" id="UP000325081"/>
    </source>
</evidence>
<evidence type="ECO:0000313" key="1">
    <source>
        <dbReference type="EMBL" id="GER32522.1"/>
    </source>
</evidence>
<dbReference type="AlphaFoldDB" id="A0A5A7PIT8"/>
<accession>A0A5A7PIT8</accession>
<proteinExistence type="predicted"/>
<protein>
    <submittedName>
        <fullName evidence="1">Cyclic nucleotide-binding domain protein</fullName>
    </submittedName>
</protein>
<keyword evidence="2" id="KW-1185">Reference proteome</keyword>
<gene>
    <name evidence="1" type="ORF">STAS_08592</name>
</gene>
<dbReference type="EMBL" id="BKCP01004616">
    <property type="protein sequence ID" value="GER32522.1"/>
    <property type="molecule type" value="Genomic_DNA"/>
</dbReference>
<reference evidence="2" key="1">
    <citation type="journal article" date="2019" name="Curr. Biol.">
        <title>Genome Sequence of Striga asiatica Provides Insight into the Evolution of Plant Parasitism.</title>
        <authorList>
            <person name="Yoshida S."/>
            <person name="Kim S."/>
            <person name="Wafula E.K."/>
            <person name="Tanskanen J."/>
            <person name="Kim Y.M."/>
            <person name="Honaas L."/>
            <person name="Yang Z."/>
            <person name="Spallek T."/>
            <person name="Conn C.E."/>
            <person name="Ichihashi Y."/>
            <person name="Cheong K."/>
            <person name="Cui S."/>
            <person name="Der J.P."/>
            <person name="Gundlach H."/>
            <person name="Jiao Y."/>
            <person name="Hori C."/>
            <person name="Ishida J.K."/>
            <person name="Kasahara H."/>
            <person name="Kiba T."/>
            <person name="Kim M.S."/>
            <person name="Koo N."/>
            <person name="Laohavisit A."/>
            <person name="Lee Y.H."/>
            <person name="Lumba S."/>
            <person name="McCourt P."/>
            <person name="Mortimer J.C."/>
            <person name="Mutuku J.M."/>
            <person name="Nomura T."/>
            <person name="Sasaki-Sekimoto Y."/>
            <person name="Seto Y."/>
            <person name="Wang Y."/>
            <person name="Wakatake T."/>
            <person name="Sakakibara H."/>
            <person name="Demura T."/>
            <person name="Yamaguchi S."/>
            <person name="Yoneyama K."/>
            <person name="Manabe R.I."/>
            <person name="Nelson D.C."/>
            <person name="Schulman A.H."/>
            <person name="Timko M.P."/>
            <person name="dePamphilis C.W."/>
            <person name="Choi D."/>
            <person name="Shirasu K."/>
        </authorList>
    </citation>
    <scope>NUCLEOTIDE SEQUENCE [LARGE SCALE GENOMIC DNA]</scope>
    <source>
        <strain evidence="2">cv. UVA1</strain>
    </source>
</reference>
<name>A0A5A7PIT8_STRAF</name>
<sequence length="157" mass="17569">MSEPHLAIQQTKDMVVINVRRHRLHGGPRAVLEKPFADALKRRLVHLMNLVHVLLSNVAVHVNYERFDGVRHVAGVVSSAGGVTGDGLIGIVSCGHFLRWLNFGLEICDARRTPNGGEREEWEERLEWGGGDMVPCEEESPVLEAVEQWEEIQCGED</sequence>
<organism evidence="1 2">
    <name type="scientific">Striga asiatica</name>
    <name type="common">Asiatic witchweed</name>
    <name type="synonym">Buchnera asiatica</name>
    <dbReference type="NCBI Taxonomy" id="4170"/>
    <lineage>
        <taxon>Eukaryota</taxon>
        <taxon>Viridiplantae</taxon>
        <taxon>Streptophyta</taxon>
        <taxon>Embryophyta</taxon>
        <taxon>Tracheophyta</taxon>
        <taxon>Spermatophyta</taxon>
        <taxon>Magnoliopsida</taxon>
        <taxon>eudicotyledons</taxon>
        <taxon>Gunneridae</taxon>
        <taxon>Pentapetalae</taxon>
        <taxon>asterids</taxon>
        <taxon>lamiids</taxon>
        <taxon>Lamiales</taxon>
        <taxon>Orobanchaceae</taxon>
        <taxon>Buchnereae</taxon>
        <taxon>Striga</taxon>
    </lineage>
</organism>
<dbReference type="Proteomes" id="UP000325081">
    <property type="component" value="Unassembled WGS sequence"/>
</dbReference>